<dbReference type="InterPro" id="IPR017979">
    <property type="entry name" value="GPCR_3_CS"/>
</dbReference>
<feature type="transmembrane region" description="Helical" evidence="12">
    <location>
        <begin position="832"/>
        <end position="852"/>
    </location>
</feature>
<dbReference type="FunFam" id="3.40.50.2300:FF:000024">
    <property type="entry name" value="Vomeronasal 2, receptor 73"/>
    <property type="match status" value="1"/>
</dbReference>
<proteinExistence type="inferred from homology"/>
<dbReference type="GO" id="GO:0005886">
    <property type="term" value="C:plasma membrane"/>
    <property type="evidence" value="ECO:0007669"/>
    <property type="project" value="UniProtKB-SubCell"/>
</dbReference>
<dbReference type="InterPro" id="IPR000337">
    <property type="entry name" value="GPCR_3"/>
</dbReference>
<evidence type="ECO:0000256" key="8">
    <source>
        <dbReference type="ARBA" id="ARBA00023136"/>
    </source>
</evidence>
<dbReference type="InterPro" id="IPR028082">
    <property type="entry name" value="Peripla_BP_I"/>
</dbReference>
<evidence type="ECO:0000256" key="1">
    <source>
        <dbReference type="ARBA" id="ARBA00004651"/>
    </source>
</evidence>
<keyword evidence="11" id="KW-0807">Transducer</keyword>
<dbReference type="GO" id="GO:0004930">
    <property type="term" value="F:G protein-coupled receptor activity"/>
    <property type="evidence" value="ECO:0007669"/>
    <property type="project" value="UniProtKB-KW"/>
</dbReference>
<evidence type="ECO:0000256" key="11">
    <source>
        <dbReference type="ARBA" id="ARBA00023224"/>
    </source>
</evidence>
<keyword evidence="4 12" id="KW-0812">Transmembrane</keyword>
<accession>A0AA97LCI0</accession>
<evidence type="ECO:0000256" key="3">
    <source>
        <dbReference type="ARBA" id="ARBA00022475"/>
    </source>
</evidence>
<dbReference type="GeneID" id="129339767"/>
<name>A0AA97LCI0_EUBMA</name>
<evidence type="ECO:0000256" key="10">
    <source>
        <dbReference type="ARBA" id="ARBA00023180"/>
    </source>
</evidence>
<feature type="transmembrane region" description="Helical" evidence="12">
    <location>
        <begin position="676"/>
        <end position="696"/>
    </location>
</feature>
<dbReference type="FunFam" id="2.10.50.30:FF:000002">
    <property type="entry name" value="Vomeronasal 2 receptor, h1"/>
    <property type="match status" value="1"/>
</dbReference>
<dbReference type="InterPro" id="IPR038550">
    <property type="entry name" value="GPCR_3_9-Cys_sf"/>
</dbReference>
<dbReference type="KEGG" id="emc:129339767"/>
<dbReference type="SUPFAM" id="SSF53822">
    <property type="entry name" value="Periplasmic binding protein-like I"/>
    <property type="match status" value="1"/>
</dbReference>
<sequence length="907" mass="102370">MARKEFVILLQLLILLPHEVCEGQTMKCAHTEPLQIPQEWYQPGEIVIGGIMSHILRISPEILFQKSPSETSANIPVLITKFYQHVLALVFAIKEINEDPAVLPNTTLGFHIYDSYNDAWMTYRTTMDLLFKSHKFIPNYECGAQKGLIAIIGGLGSDTSSRMAELSSLYMIPQVPLFLPSLLMSALTITKISYGSFESLVKDRVHFPSFYCMVPNEALQYVGIVQLLLHFGWRWFGLVAMDDEGGEHFLQALELMLLRHGICSAFVIRTSRSISVDSLSKMYNYCHNNSSDLLNSKANAIVVYGEASTIMWLAEIILILPSATVRLPDTPYLTSAGKVWIMTAQMDFAFNIFQMGVDVQMFHGALSFAIHTNEIGGFQTFLQTINTTWENKDGFIKDFWEQVFDCALPDSINTTTVSELCTGEERLESVRAPFFERAMTGHSYSIYNAVHALAYALHNVKTCRAQERAREDGGRRDLLRMKPWQMHSCLQKISFNNSAGDEIRFNEHGELAAGFDLTNLITFPNNSYTRVKVGRLDPRAPPGKELTIDEDRIEWHKALTQVPPFSLCNDICYPGYSRKKKEGEKFCCYDCPPCPEGKVSNQEDMDYCTTCQEGYYPDKHRDQCIPKIPSFLSFQDSLGMILAFGAVFFSLMTALVLGIFIKRHDTPIVKANNRSLTYILLISLLLCFLCSLLFIGQPNKVTCLLRQTTFGIIFSGALSSVLAKTITVVLAFMASRPRNIFRKWVGKRLSHSIVFSCSFVQVLICAIWLGYFPPFPDLDKHSLTEEIIVGCNEGSVTMFYCVLAYMGLLATISFIVAFLARKLPDSFNESKFITFSMFVFCSVWLTFVPSYLSTRGKVMVAVEIFSILASSAGLLVCIFSPKCYILIFLPKLNSRKQLIRKSHIISQ</sequence>
<evidence type="ECO:0000313" key="15">
    <source>
        <dbReference type="Proteomes" id="UP001190640"/>
    </source>
</evidence>
<dbReference type="Pfam" id="PF07562">
    <property type="entry name" value="NCD3G"/>
    <property type="match status" value="1"/>
</dbReference>
<feature type="transmembrane region" description="Helical" evidence="12">
    <location>
        <begin position="753"/>
        <end position="772"/>
    </location>
</feature>
<evidence type="ECO:0000256" key="6">
    <source>
        <dbReference type="ARBA" id="ARBA00022989"/>
    </source>
</evidence>
<evidence type="ECO:0000256" key="2">
    <source>
        <dbReference type="ARBA" id="ARBA00007242"/>
    </source>
</evidence>
<dbReference type="PRINTS" id="PR00248">
    <property type="entry name" value="GPCRMGR"/>
</dbReference>
<dbReference type="InterPro" id="IPR004073">
    <property type="entry name" value="GPCR_3_vmron_rcpt_2"/>
</dbReference>
<dbReference type="InterPro" id="IPR000068">
    <property type="entry name" value="GPCR_3_Ca_sens_rcpt-rel"/>
</dbReference>
<dbReference type="RefSeq" id="XP_054850324.1">
    <property type="nucleotide sequence ID" value="XM_054994349.1"/>
</dbReference>
<keyword evidence="6 12" id="KW-1133">Transmembrane helix</keyword>
<keyword evidence="9" id="KW-0675">Receptor</keyword>
<dbReference type="Proteomes" id="UP001190640">
    <property type="component" value="Chromosome 12"/>
</dbReference>
<protein>
    <submittedName>
        <fullName evidence="16">Vomeronasal type-2 receptor 26-like</fullName>
    </submittedName>
</protein>
<keyword evidence="15" id="KW-1185">Reference proteome</keyword>
<dbReference type="Gene3D" id="2.10.50.30">
    <property type="entry name" value="GPCR, family 3, nine cysteines domain"/>
    <property type="match status" value="1"/>
</dbReference>
<evidence type="ECO:0000313" key="16">
    <source>
        <dbReference type="RefSeq" id="XP_054850324.1"/>
    </source>
</evidence>
<keyword evidence="10" id="KW-0325">Glycoprotein</keyword>
<dbReference type="PROSITE" id="PS50259">
    <property type="entry name" value="G_PROTEIN_RECEP_F3_4"/>
    <property type="match status" value="1"/>
</dbReference>
<dbReference type="Gene3D" id="3.40.50.2300">
    <property type="match status" value="2"/>
</dbReference>
<gene>
    <name evidence="16" type="primary">LOC129339767</name>
</gene>
<dbReference type="InterPro" id="IPR011500">
    <property type="entry name" value="GPCR_3_9-Cys_dom"/>
</dbReference>
<dbReference type="PANTHER" id="PTHR24061">
    <property type="entry name" value="CALCIUM-SENSING RECEPTOR-RELATED"/>
    <property type="match status" value="1"/>
</dbReference>
<keyword evidence="5 13" id="KW-0732">Signal</keyword>
<comment type="similarity">
    <text evidence="2">Belongs to the G-protein coupled receptor 3 family.</text>
</comment>
<evidence type="ECO:0000259" key="14">
    <source>
        <dbReference type="PROSITE" id="PS50259"/>
    </source>
</evidence>
<keyword evidence="8 12" id="KW-0472">Membrane</keyword>
<dbReference type="PANTHER" id="PTHR24061:SF599">
    <property type="entry name" value="G-PROTEIN COUPLED RECEPTORS FAMILY 3 PROFILE DOMAIN-CONTAINING PROTEIN"/>
    <property type="match status" value="1"/>
</dbReference>
<comment type="subcellular location">
    <subcellularLocation>
        <location evidence="1">Cell membrane</location>
        <topology evidence="1">Multi-pass membrane protein</topology>
    </subcellularLocation>
</comment>
<evidence type="ECO:0000256" key="7">
    <source>
        <dbReference type="ARBA" id="ARBA00023040"/>
    </source>
</evidence>
<evidence type="ECO:0000256" key="13">
    <source>
        <dbReference type="SAM" id="SignalP"/>
    </source>
</evidence>
<feature type="transmembrane region" description="Helical" evidence="12">
    <location>
        <begin position="797"/>
        <end position="820"/>
    </location>
</feature>
<evidence type="ECO:0000256" key="9">
    <source>
        <dbReference type="ARBA" id="ARBA00023170"/>
    </source>
</evidence>
<dbReference type="InterPro" id="IPR009030">
    <property type="entry name" value="Growth_fac_rcpt_cys_sf"/>
</dbReference>
<dbReference type="PROSITE" id="PS00981">
    <property type="entry name" value="G_PROTEIN_RECEP_F3_3"/>
    <property type="match status" value="1"/>
</dbReference>
<dbReference type="AlphaFoldDB" id="A0AA97LCI0"/>
<dbReference type="InterPro" id="IPR001828">
    <property type="entry name" value="ANF_lig-bd_rcpt"/>
</dbReference>
<evidence type="ECO:0000256" key="4">
    <source>
        <dbReference type="ARBA" id="ARBA00022692"/>
    </source>
</evidence>
<evidence type="ECO:0000256" key="5">
    <source>
        <dbReference type="ARBA" id="ARBA00022729"/>
    </source>
</evidence>
<dbReference type="PRINTS" id="PR01535">
    <property type="entry name" value="VOMERONASL2R"/>
</dbReference>
<feature type="chain" id="PRO_5041635676" evidence="13">
    <location>
        <begin position="24"/>
        <end position="907"/>
    </location>
</feature>
<feature type="transmembrane region" description="Helical" evidence="12">
    <location>
        <begin position="864"/>
        <end position="889"/>
    </location>
</feature>
<keyword evidence="3" id="KW-1003">Cell membrane</keyword>
<feature type="transmembrane region" description="Helical" evidence="12">
    <location>
        <begin position="708"/>
        <end position="732"/>
    </location>
</feature>
<feature type="transmembrane region" description="Helical" evidence="12">
    <location>
        <begin position="638"/>
        <end position="661"/>
    </location>
</feature>
<dbReference type="InterPro" id="IPR017978">
    <property type="entry name" value="GPCR_3_C"/>
</dbReference>
<dbReference type="Pfam" id="PF01094">
    <property type="entry name" value="ANF_receptor"/>
    <property type="match status" value="1"/>
</dbReference>
<evidence type="ECO:0000256" key="12">
    <source>
        <dbReference type="SAM" id="Phobius"/>
    </source>
</evidence>
<dbReference type="Pfam" id="PF00003">
    <property type="entry name" value="7tm_3"/>
    <property type="match status" value="1"/>
</dbReference>
<reference evidence="16" key="1">
    <citation type="submission" date="2025-08" db="UniProtKB">
        <authorList>
            <consortium name="RefSeq"/>
        </authorList>
    </citation>
    <scope>IDENTIFICATION</scope>
    <source>
        <tissue evidence="16">Blood</tissue>
    </source>
</reference>
<feature type="domain" description="G-protein coupled receptors family 3 profile" evidence="14">
    <location>
        <begin position="638"/>
        <end position="902"/>
    </location>
</feature>
<dbReference type="SUPFAM" id="SSF57184">
    <property type="entry name" value="Growth factor receptor domain"/>
    <property type="match status" value="1"/>
</dbReference>
<feature type="signal peptide" evidence="13">
    <location>
        <begin position="1"/>
        <end position="23"/>
    </location>
</feature>
<keyword evidence="7" id="KW-0297">G-protein coupled receptor</keyword>
<dbReference type="CDD" id="cd15283">
    <property type="entry name" value="7tmC_V2R_pheromone"/>
    <property type="match status" value="1"/>
</dbReference>
<organism evidence="15 16">
    <name type="scientific">Eublepharis macularius</name>
    <name type="common">Leopard gecko</name>
    <name type="synonym">Cyrtodactylus macularius</name>
    <dbReference type="NCBI Taxonomy" id="481883"/>
    <lineage>
        <taxon>Eukaryota</taxon>
        <taxon>Metazoa</taxon>
        <taxon>Chordata</taxon>
        <taxon>Craniata</taxon>
        <taxon>Vertebrata</taxon>
        <taxon>Euteleostomi</taxon>
        <taxon>Lepidosauria</taxon>
        <taxon>Squamata</taxon>
        <taxon>Bifurcata</taxon>
        <taxon>Gekkota</taxon>
        <taxon>Eublepharidae</taxon>
        <taxon>Eublepharinae</taxon>
        <taxon>Eublepharis</taxon>
    </lineage>
</organism>